<name>A0A1I7TRD6_9PELO</name>
<dbReference type="Gene3D" id="1.10.238.10">
    <property type="entry name" value="EF-hand"/>
    <property type="match status" value="1"/>
</dbReference>
<dbReference type="AlphaFoldDB" id="A0A1I7TRD6"/>
<dbReference type="InterPro" id="IPR018247">
    <property type="entry name" value="EF_Hand_1_Ca_BS"/>
</dbReference>
<keyword evidence="1" id="KW-0106">Calcium</keyword>
<feature type="signal peptide" evidence="2">
    <location>
        <begin position="1"/>
        <end position="20"/>
    </location>
</feature>
<keyword evidence="3" id="KW-1185">Reference proteome</keyword>
<protein>
    <submittedName>
        <fullName evidence="4">EF-hand domain-containing protein</fullName>
    </submittedName>
</protein>
<dbReference type="STRING" id="1561998.A0A1I7TRD6"/>
<evidence type="ECO:0000256" key="2">
    <source>
        <dbReference type="SAM" id="SignalP"/>
    </source>
</evidence>
<keyword evidence="2" id="KW-0732">Signal</keyword>
<sequence length="172" mass="19544">MKYVYFSLLVIFLVICLAFATEFDDSHEDHHDESIHDTEDSGDAYYDAASNFLSSLTKDDVKNHFKDIIRGFSDKGLEDCDLNSDKYLDETEIECFITEKMGFAMLTTPVKVVEYYDTDKNGKLDSDEIWEIVENKNPTLFEILPSTIERNMELLHGIQGGAPEGPGAGIFY</sequence>
<dbReference type="eggNOG" id="ENOG502TI63">
    <property type="taxonomic scope" value="Eukaryota"/>
</dbReference>
<proteinExistence type="predicted"/>
<evidence type="ECO:0000313" key="4">
    <source>
        <dbReference type="WBParaSite" id="Csp11.Scaffold629.g11010.t1"/>
    </source>
</evidence>
<accession>A0A1I7TRD6</accession>
<reference evidence="4" key="1">
    <citation type="submission" date="2016-11" db="UniProtKB">
        <authorList>
            <consortium name="WormBaseParasite"/>
        </authorList>
    </citation>
    <scope>IDENTIFICATION</scope>
</reference>
<dbReference type="PROSITE" id="PS00018">
    <property type="entry name" value="EF_HAND_1"/>
    <property type="match status" value="2"/>
</dbReference>
<dbReference type="SUPFAM" id="SSF47473">
    <property type="entry name" value="EF-hand"/>
    <property type="match status" value="1"/>
</dbReference>
<organism evidence="3 4">
    <name type="scientific">Caenorhabditis tropicalis</name>
    <dbReference type="NCBI Taxonomy" id="1561998"/>
    <lineage>
        <taxon>Eukaryota</taxon>
        <taxon>Metazoa</taxon>
        <taxon>Ecdysozoa</taxon>
        <taxon>Nematoda</taxon>
        <taxon>Chromadorea</taxon>
        <taxon>Rhabditida</taxon>
        <taxon>Rhabditina</taxon>
        <taxon>Rhabditomorpha</taxon>
        <taxon>Rhabditoidea</taxon>
        <taxon>Rhabditidae</taxon>
        <taxon>Peloderinae</taxon>
        <taxon>Caenorhabditis</taxon>
    </lineage>
</organism>
<feature type="chain" id="PRO_5009307856" evidence="2">
    <location>
        <begin position="21"/>
        <end position="172"/>
    </location>
</feature>
<dbReference type="WBParaSite" id="Csp11.Scaffold629.g11010.t1">
    <property type="protein sequence ID" value="Csp11.Scaffold629.g11010.t1"/>
    <property type="gene ID" value="Csp11.Scaffold629.g11010"/>
</dbReference>
<evidence type="ECO:0000313" key="3">
    <source>
        <dbReference type="Proteomes" id="UP000095282"/>
    </source>
</evidence>
<evidence type="ECO:0000256" key="1">
    <source>
        <dbReference type="ARBA" id="ARBA00022837"/>
    </source>
</evidence>
<dbReference type="Proteomes" id="UP000095282">
    <property type="component" value="Unplaced"/>
</dbReference>
<dbReference type="InterPro" id="IPR011992">
    <property type="entry name" value="EF-hand-dom_pair"/>
</dbReference>